<feature type="region of interest" description="Disordered" evidence="1">
    <location>
        <begin position="1"/>
        <end position="95"/>
    </location>
</feature>
<feature type="compositionally biased region" description="Basic and acidic residues" evidence="1">
    <location>
        <begin position="18"/>
        <end position="32"/>
    </location>
</feature>
<dbReference type="Proteomes" id="UP001596103">
    <property type="component" value="Unassembled WGS sequence"/>
</dbReference>
<name>A0ABW0JBV9_9BURK</name>
<reference evidence="3" key="1">
    <citation type="journal article" date="2019" name="Int. J. Syst. Evol. Microbiol.">
        <title>The Global Catalogue of Microorganisms (GCM) 10K type strain sequencing project: providing services to taxonomists for standard genome sequencing and annotation.</title>
        <authorList>
            <consortium name="The Broad Institute Genomics Platform"/>
            <consortium name="The Broad Institute Genome Sequencing Center for Infectious Disease"/>
            <person name="Wu L."/>
            <person name="Ma J."/>
        </authorList>
    </citation>
    <scope>NUCLEOTIDE SEQUENCE [LARGE SCALE GENOMIC DNA]</scope>
    <source>
        <strain evidence="3">CCUG 56042</strain>
    </source>
</reference>
<accession>A0ABW0JBV9</accession>
<sequence length="165" mass="17856">MTNPNLREPTKKAFHFPKSAEAHEEKPVEKPAAKSAKRSAAATRVKTKAKAKPEATEAKAKPEATEVVAAEPALNGKSARTKKENPKKVSAKKEKVVRDSFTMPKTDYEKIAILKKKCLDAGVTVKKSELLRAGLQLLESTSEKRLLAAIAAVETVKTGRPSKAV</sequence>
<dbReference type="EMBL" id="JBHSMP010000020">
    <property type="protein sequence ID" value="MFC5430622.1"/>
    <property type="molecule type" value="Genomic_DNA"/>
</dbReference>
<feature type="compositionally biased region" description="Basic and acidic residues" evidence="1">
    <location>
        <begin position="81"/>
        <end position="95"/>
    </location>
</feature>
<keyword evidence="3" id="KW-1185">Reference proteome</keyword>
<protein>
    <submittedName>
        <fullName evidence="2">Uncharacterized protein</fullName>
    </submittedName>
</protein>
<evidence type="ECO:0000313" key="3">
    <source>
        <dbReference type="Proteomes" id="UP001596103"/>
    </source>
</evidence>
<comment type="caution">
    <text evidence="2">The sequence shown here is derived from an EMBL/GenBank/DDBJ whole genome shotgun (WGS) entry which is preliminary data.</text>
</comment>
<gene>
    <name evidence="2" type="ORF">ACFPTO_17720</name>
</gene>
<evidence type="ECO:0000256" key="1">
    <source>
        <dbReference type="SAM" id="MobiDB-lite"/>
    </source>
</evidence>
<organism evidence="2 3">
    <name type="scientific">Paraburkholderia denitrificans</name>
    <dbReference type="NCBI Taxonomy" id="694025"/>
    <lineage>
        <taxon>Bacteria</taxon>
        <taxon>Pseudomonadati</taxon>
        <taxon>Pseudomonadota</taxon>
        <taxon>Betaproteobacteria</taxon>
        <taxon>Burkholderiales</taxon>
        <taxon>Burkholderiaceae</taxon>
        <taxon>Paraburkholderia</taxon>
    </lineage>
</organism>
<proteinExistence type="predicted"/>
<evidence type="ECO:0000313" key="2">
    <source>
        <dbReference type="EMBL" id="MFC5430622.1"/>
    </source>
</evidence>
<feature type="compositionally biased region" description="Basic and acidic residues" evidence="1">
    <location>
        <begin position="51"/>
        <end position="64"/>
    </location>
</feature>
<dbReference type="RefSeq" id="WP_377713347.1">
    <property type="nucleotide sequence ID" value="NZ_JBHSMP010000020.1"/>
</dbReference>